<feature type="non-terminal residue" evidence="2">
    <location>
        <position position="1"/>
    </location>
</feature>
<keyword evidence="3" id="KW-1185">Reference proteome</keyword>
<protein>
    <submittedName>
        <fullName evidence="2">Uncharacterized protein</fullName>
    </submittedName>
</protein>
<dbReference type="EMBL" id="CAJNNV010028957">
    <property type="protein sequence ID" value="CAE8626332.1"/>
    <property type="molecule type" value="Genomic_DNA"/>
</dbReference>
<feature type="compositionally biased region" description="Low complexity" evidence="1">
    <location>
        <begin position="154"/>
        <end position="183"/>
    </location>
</feature>
<dbReference type="Proteomes" id="UP000654075">
    <property type="component" value="Unassembled WGS sequence"/>
</dbReference>
<evidence type="ECO:0000313" key="3">
    <source>
        <dbReference type="Proteomes" id="UP000654075"/>
    </source>
</evidence>
<accession>A0A813GMX3</accession>
<gene>
    <name evidence="2" type="ORF">PGLA1383_LOCUS43268</name>
</gene>
<evidence type="ECO:0000313" key="2">
    <source>
        <dbReference type="EMBL" id="CAE8626332.1"/>
    </source>
</evidence>
<dbReference type="AlphaFoldDB" id="A0A813GMX3"/>
<feature type="region of interest" description="Disordered" evidence="1">
    <location>
        <begin position="1"/>
        <end position="40"/>
    </location>
</feature>
<sequence length="1075" mass="119237">AVTLSPENGDQRPRTGTRISVNRAGTGDQVGEEELDRSVSQEFDAKRDSVGNFMVVHKAGKAFRKGVQNSDKPSMEDHDRGVHVETVYDYYDPVSRKIRIRKMDETVVHRRRGSMRNLYSLSENNVNAAAALAAVAAACDKKDKKDDDERSEGSDCGSEGSGKSVVSTGSQSSQFSSSSFKSTASQREKDLKKQALNKLRRQKSVVDTEATANWGLIVGKAGSKPTRNEKETAGKVCEVLKAHLRDIFFAKLHEAADQPLLLSYSSDATSVVCRCQDSVDLKGKTVTRCGKELYELLMQQMFCKTVSSTGAEQAAILYFDPIPLSAGKTSWHLFEAACQSHPHPRKSGHKAILLYHFCSDRAVLSSLGRMLAQRLEAFFRVDNCMNEDGGLLRLLTWYVQTGCAGHDCHNGMKWSVMSYLDADGVRDVHIVIESLRNSFSSVRGEINKFLCGRVVLCCRDDSEDNLLEFWRVLGIGEDVIEEFVLVNPWYKDNQLLVSDVLENAEDRMQRVAALISYSMRFRKFTESRWVTMGPSVRGLLASLALGLQDLVATARGNPKISDFYLHGFSRLSPKHLLGLVVLAVSSWVPDAFLCEVLSDERVVKRATELQQLVKDELAFLHGLSSFTWGRLAELCGCSEPGLVRGSALQAAHLAAAFIDNALRPDGSRSVPQDWKELVMSRHGILYSQLSPAEISYWEQKATDTARSKAAAIEGDILHLEDALHLAKARAQEEFSMVGLMHRGSCVRFGPGDWDTMVALWNSGRFSASIVAGLRQKAMVSPIAPPADVQQLFGNTAIVALDRPARRHPEWLSAVCQCRSELCRCVFLHSADDGAHGYLLLYAKQNPLHIAFLKLTMDRPCVPEVDHMTASEAYEFWQQYQDHVFSFSMADYTTHVELAALSTSEIMVLDSVVFNPACNVGAYGSPIPLQEVLESMAPRRPATAPRTTRIPNPSNVSMEDILAEAPWAAQYLKLPQGADSSSSAGANLSSTFTEAQEDLDEVWDDVVMRTREASIVAPEFCGNHFSIKRRDLYIRDTGASHTFENDRLLEHFAGTMVYRKLPVSLSRSIQKIMQTN</sequence>
<comment type="caution">
    <text evidence="2">The sequence shown here is derived from an EMBL/GenBank/DDBJ whole genome shotgun (WGS) entry which is preliminary data.</text>
</comment>
<reference evidence="2" key="1">
    <citation type="submission" date="2021-02" db="EMBL/GenBank/DDBJ databases">
        <authorList>
            <person name="Dougan E. K."/>
            <person name="Rhodes N."/>
            <person name="Thang M."/>
            <person name="Chan C."/>
        </authorList>
    </citation>
    <scope>NUCLEOTIDE SEQUENCE</scope>
</reference>
<name>A0A813GMX3_POLGL</name>
<feature type="compositionally biased region" description="Basic and acidic residues" evidence="1">
    <location>
        <begin position="142"/>
        <end position="153"/>
    </location>
</feature>
<organism evidence="2 3">
    <name type="scientific">Polarella glacialis</name>
    <name type="common">Dinoflagellate</name>
    <dbReference type="NCBI Taxonomy" id="89957"/>
    <lineage>
        <taxon>Eukaryota</taxon>
        <taxon>Sar</taxon>
        <taxon>Alveolata</taxon>
        <taxon>Dinophyceae</taxon>
        <taxon>Suessiales</taxon>
        <taxon>Suessiaceae</taxon>
        <taxon>Polarella</taxon>
    </lineage>
</organism>
<evidence type="ECO:0000256" key="1">
    <source>
        <dbReference type="SAM" id="MobiDB-lite"/>
    </source>
</evidence>
<proteinExistence type="predicted"/>
<feature type="region of interest" description="Disordered" evidence="1">
    <location>
        <begin position="142"/>
        <end position="187"/>
    </location>
</feature>